<keyword evidence="1" id="KW-0812">Transmembrane</keyword>
<feature type="transmembrane region" description="Helical" evidence="1">
    <location>
        <begin position="38"/>
        <end position="55"/>
    </location>
</feature>
<organism evidence="2 3">
    <name type="scientific">Trinickia soli</name>
    <dbReference type="NCBI Taxonomy" id="380675"/>
    <lineage>
        <taxon>Bacteria</taxon>
        <taxon>Pseudomonadati</taxon>
        <taxon>Pseudomonadota</taxon>
        <taxon>Betaproteobacteria</taxon>
        <taxon>Burkholderiales</taxon>
        <taxon>Burkholderiaceae</taxon>
        <taxon>Trinickia</taxon>
    </lineage>
</organism>
<name>A0A2N7W9P4_9BURK</name>
<evidence type="ECO:0000313" key="3">
    <source>
        <dbReference type="Proteomes" id="UP000235347"/>
    </source>
</evidence>
<dbReference type="AlphaFoldDB" id="A0A2N7W9P4"/>
<protein>
    <submittedName>
        <fullName evidence="2">Uncharacterized protein</fullName>
    </submittedName>
</protein>
<evidence type="ECO:0000313" key="2">
    <source>
        <dbReference type="EMBL" id="PMS26114.1"/>
    </source>
</evidence>
<keyword evidence="1" id="KW-1133">Transmembrane helix</keyword>
<accession>A0A2N7W9P4</accession>
<dbReference type="Proteomes" id="UP000235347">
    <property type="component" value="Unassembled WGS sequence"/>
</dbReference>
<feature type="transmembrane region" description="Helical" evidence="1">
    <location>
        <begin position="93"/>
        <end position="110"/>
    </location>
</feature>
<dbReference type="RefSeq" id="WP_102609214.1">
    <property type="nucleotide sequence ID" value="NZ_CADIKD010000008.1"/>
</dbReference>
<comment type="caution">
    <text evidence="2">The sequence shown here is derived from an EMBL/GenBank/DDBJ whole genome shotgun (WGS) entry which is preliminary data.</text>
</comment>
<evidence type="ECO:0000256" key="1">
    <source>
        <dbReference type="SAM" id="Phobius"/>
    </source>
</evidence>
<dbReference type="EMBL" id="PNYB01000005">
    <property type="protein sequence ID" value="PMS26114.1"/>
    <property type="molecule type" value="Genomic_DNA"/>
</dbReference>
<sequence length="119" mass="12974">MTDKLVSIARTGVLYAVEFVIFYGLAFAFVYMVDARRAAFFAGLSSFFVFCACLVGRPPAPHLLMNLFVRPMVLLMFVVVVGFGVLGAGQPDFSIVAPGFALVLLGAAFAERLEKSRRK</sequence>
<feature type="transmembrane region" description="Helical" evidence="1">
    <location>
        <begin position="67"/>
        <end position="87"/>
    </location>
</feature>
<keyword evidence="1" id="KW-0472">Membrane</keyword>
<gene>
    <name evidence="2" type="ORF">C0Z19_07700</name>
</gene>
<reference evidence="2 3" key="1">
    <citation type="submission" date="2018-01" db="EMBL/GenBank/DDBJ databases">
        <title>Whole genome analyses suggest that Burkholderia sensu lato contains two further novel genera in the rhizoxinica-symbiotica group Mycetohabitans gen. nov., and Trinickia gen. nov.: implications for the evolution of diazotrophy and nodulation in the Burkholderiaceae.</title>
        <authorList>
            <person name="Estrada-de los Santos P."/>
            <person name="Palmer M."/>
            <person name="Chavez-Ramirez B."/>
            <person name="Beukes C."/>
            <person name="Steenkamp E.T."/>
            <person name="Hirsch A.M."/>
            <person name="Manyaka P."/>
            <person name="Maluk M."/>
            <person name="Lafos M."/>
            <person name="Crook M."/>
            <person name="Gross E."/>
            <person name="Simon M.F."/>
            <person name="Bueno dos Reis Junior F."/>
            <person name="Poole P.S."/>
            <person name="Venter S.N."/>
            <person name="James E.K."/>
        </authorList>
    </citation>
    <scope>NUCLEOTIDE SEQUENCE [LARGE SCALE GENOMIC DNA]</scope>
    <source>
        <strain evidence="2 3">GP25-8</strain>
    </source>
</reference>
<proteinExistence type="predicted"/>
<feature type="transmembrane region" description="Helical" evidence="1">
    <location>
        <begin position="12"/>
        <end position="32"/>
    </location>
</feature>
<keyword evidence="3" id="KW-1185">Reference proteome</keyword>